<reference evidence="10 13" key="1">
    <citation type="submission" date="2014-12" db="EMBL/GenBank/DDBJ databases">
        <title>Draft genome sequences of 10 type strains of Lactococcus.</title>
        <authorList>
            <person name="Sun Z."/>
            <person name="Zhong Z."/>
            <person name="Liu W."/>
            <person name="Zhang W."/>
            <person name="Zhang H."/>
        </authorList>
    </citation>
    <scope>NUCLEOTIDE SEQUENCE [LARGE SCALE GENOMIC DNA]</scope>
    <source>
        <strain evidence="10 13">DSM 22330</strain>
    </source>
</reference>
<evidence type="ECO:0000259" key="9">
    <source>
        <dbReference type="Pfam" id="PF00266"/>
    </source>
</evidence>
<organism evidence="11 12">
    <name type="scientific">Pseudolactococcus chungangensis CAU 28 = DSM 22330</name>
    <dbReference type="NCBI Taxonomy" id="1122154"/>
    <lineage>
        <taxon>Bacteria</taxon>
        <taxon>Bacillati</taxon>
        <taxon>Bacillota</taxon>
        <taxon>Bacilli</taxon>
        <taxon>Lactobacillales</taxon>
        <taxon>Streptococcaceae</taxon>
        <taxon>Pseudolactococcus</taxon>
    </lineage>
</organism>
<accession>A0A1K2HDE8</accession>
<comment type="similarity">
    <text evidence="2 8">Belongs to the class-V pyridoxal-phosphate-dependent aminotransferase family. Csd subfamily.</text>
</comment>
<keyword evidence="4 8" id="KW-0808">Transferase</keyword>
<evidence type="ECO:0000313" key="13">
    <source>
        <dbReference type="Proteomes" id="UP000218979"/>
    </source>
</evidence>
<gene>
    <name evidence="10" type="ORF">RR45_GL000423</name>
    <name evidence="11" type="ORF">SAMN02746068_01370</name>
</gene>
<evidence type="ECO:0000313" key="12">
    <source>
        <dbReference type="Proteomes" id="UP000185655"/>
    </source>
</evidence>
<comment type="cofactor">
    <cofactor evidence="1 7">
        <name>pyridoxal 5'-phosphate</name>
        <dbReference type="ChEBI" id="CHEBI:597326"/>
    </cofactor>
</comment>
<evidence type="ECO:0000256" key="6">
    <source>
        <dbReference type="ARBA" id="ARBA00050776"/>
    </source>
</evidence>
<reference evidence="11 12" key="2">
    <citation type="submission" date="2016-11" db="EMBL/GenBank/DDBJ databases">
        <authorList>
            <person name="Jaros S."/>
            <person name="Januszkiewicz K."/>
            <person name="Wedrychowicz H."/>
        </authorList>
    </citation>
    <scope>NUCLEOTIDE SEQUENCE [LARGE SCALE GENOMIC DNA]</scope>
    <source>
        <strain evidence="11 12">DSM 22330</strain>
    </source>
</reference>
<dbReference type="NCBIfam" id="TIGR01979">
    <property type="entry name" value="sufS"/>
    <property type="match status" value="1"/>
</dbReference>
<dbReference type="PROSITE" id="PS00595">
    <property type="entry name" value="AA_TRANSFER_CLASS_5"/>
    <property type="match status" value="1"/>
</dbReference>
<protein>
    <recommendedName>
        <fullName evidence="3 8">Cysteine desulfurase</fullName>
        <ecNumber evidence="3 8">2.8.1.7</ecNumber>
    </recommendedName>
</protein>
<dbReference type="InterPro" id="IPR016454">
    <property type="entry name" value="Cysteine_dSase"/>
</dbReference>
<proteinExistence type="inferred from homology"/>
<dbReference type="GO" id="GO:0030170">
    <property type="term" value="F:pyridoxal phosphate binding"/>
    <property type="evidence" value="ECO:0007669"/>
    <property type="project" value="UniProtKB-UniRule"/>
</dbReference>
<dbReference type="InterPro" id="IPR010970">
    <property type="entry name" value="Cys_dSase_SufS"/>
</dbReference>
<sequence length="407" mass="45107">MTIEIEKIRSDFQILDQIVNDEPLVYLDSAATTQKPQQVLDVIRAYYEHDNANVHRGVHTLAERATADYEASRDKVRAFINASSRKEVLFTRGTTTALNCVAKFAEQILQPEDEIVISIMEHHSNMIPWQQAAAKTGAILKFVYLKDGELDMADLRAKVTNRTKFVSITHVSNVLGVINPVKEIAQIAHEHGAIMVVDGAQSTPHMSVDVQDLDCDFFAFSGHKMAGPTGIGVLYGKEALLNQMNPIEFGGEMIDFVYEQSATWKELPWKFEAGTPNIAGSIGLGAAVDYLTEIGIDNIHQHEQDLLNYVMPKLREIEGLTIYGPEDNHRRGGVIAFNLDGLHPHDVATALDMEGVAVRAGHHCAQPLIDYLDLPATARASFYIYNTFADCDKLVEAIKLTKAFFGV</sequence>
<dbReference type="EMBL" id="JXJT01000013">
    <property type="protein sequence ID" value="PCS02714.1"/>
    <property type="molecule type" value="Genomic_DNA"/>
</dbReference>
<dbReference type="InterPro" id="IPR015424">
    <property type="entry name" value="PyrdxlP-dep_Trfase"/>
</dbReference>
<dbReference type="PIRSF" id="PIRSF005572">
    <property type="entry name" value="NifS"/>
    <property type="match status" value="1"/>
</dbReference>
<feature type="domain" description="Aminotransferase class V" evidence="9">
    <location>
        <begin position="25"/>
        <end position="394"/>
    </location>
</feature>
<dbReference type="InterPro" id="IPR000192">
    <property type="entry name" value="Aminotrans_V_dom"/>
</dbReference>
<keyword evidence="5 8" id="KW-0663">Pyridoxal phosphate</keyword>
<dbReference type="PANTHER" id="PTHR43586">
    <property type="entry name" value="CYSTEINE DESULFURASE"/>
    <property type="match status" value="1"/>
</dbReference>
<comment type="function">
    <text evidence="8">Catalyzes the removal of elemental sulfur and selenium atoms from L-cysteine, L-cystine, L-selenocysteine, and L-selenocystine to produce L-alanine.</text>
</comment>
<dbReference type="PANTHER" id="PTHR43586:SF8">
    <property type="entry name" value="CYSTEINE DESULFURASE 1, CHLOROPLASTIC"/>
    <property type="match status" value="1"/>
</dbReference>
<dbReference type="EMBL" id="FPKS01000006">
    <property type="protein sequence ID" value="SFZ74820.1"/>
    <property type="molecule type" value="Genomic_DNA"/>
</dbReference>
<evidence type="ECO:0000256" key="5">
    <source>
        <dbReference type="ARBA" id="ARBA00022898"/>
    </source>
</evidence>
<evidence type="ECO:0000313" key="11">
    <source>
        <dbReference type="EMBL" id="SFZ74820.1"/>
    </source>
</evidence>
<evidence type="ECO:0000313" key="10">
    <source>
        <dbReference type="EMBL" id="PCS02714.1"/>
    </source>
</evidence>
<dbReference type="Proteomes" id="UP000218979">
    <property type="component" value="Unassembled WGS sequence"/>
</dbReference>
<evidence type="ECO:0000256" key="7">
    <source>
        <dbReference type="RuleBase" id="RU004504"/>
    </source>
</evidence>
<dbReference type="SUPFAM" id="SSF53383">
    <property type="entry name" value="PLP-dependent transferases"/>
    <property type="match status" value="1"/>
</dbReference>
<dbReference type="Proteomes" id="UP000185655">
    <property type="component" value="Unassembled WGS sequence"/>
</dbReference>
<dbReference type="GO" id="GO:0031071">
    <property type="term" value="F:cysteine desulfurase activity"/>
    <property type="evidence" value="ECO:0007669"/>
    <property type="project" value="UniProtKB-UniRule"/>
</dbReference>
<evidence type="ECO:0000256" key="1">
    <source>
        <dbReference type="ARBA" id="ARBA00001933"/>
    </source>
</evidence>
<dbReference type="InterPro" id="IPR015421">
    <property type="entry name" value="PyrdxlP-dep_Trfase_major"/>
</dbReference>
<dbReference type="GO" id="GO:0006534">
    <property type="term" value="P:cysteine metabolic process"/>
    <property type="evidence" value="ECO:0007669"/>
    <property type="project" value="UniProtKB-UniRule"/>
</dbReference>
<dbReference type="Gene3D" id="3.90.1150.10">
    <property type="entry name" value="Aspartate Aminotransferase, domain 1"/>
    <property type="match status" value="1"/>
</dbReference>
<dbReference type="AlphaFoldDB" id="A0A1K2HDE8"/>
<keyword evidence="13" id="KW-1185">Reference proteome</keyword>
<evidence type="ECO:0000256" key="2">
    <source>
        <dbReference type="ARBA" id="ARBA00010447"/>
    </source>
</evidence>
<dbReference type="Pfam" id="PF00266">
    <property type="entry name" value="Aminotran_5"/>
    <property type="match status" value="1"/>
</dbReference>
<dbReference type="EC" id="2.8.1.7" evidence="3 8"/>
<dbReference type="RefSeq" id="WP_031366022.1">
    <property type="nucleotide sequence ID" value="NZ_FPKS01000006.1"/>
</dbReference>
<dbReference type="STRING" id="1122154.SAMN02746068_01370"/>
<dbReference type="InterPro" id="IPR020578">
    <property type="entry name" value="Aminotrans_V_PyrdxlP_BS"/>
</dbReference>
<evidence type="ECO:0000256" key="8">
    <source>
        <dbReference type="RuleBase" id="RU004506"/>
    </source>
</evidence>
<evidence type="ECO:0000256" key="4">
    <source>
        <dbReference type="ARBA" id="ARBA00022679"/>
    </source>
</evidence>
<dbReference type="OrthoDB" id="9804366at2"/>
<dbReference type="Gene3D" id="3.40.640.10">
    <property type="entry name" value="Type I PLP-dependent aspartate aminotransferase-like (Major domain)"/>
    <property type="match status" value="1"/>
</dbReference>
<dbReference type="CDD" id="cd06453">
    <property type="entry name" value="SufS_like"/>
    <property type="match status" value="1"/>
</dbReference>
<comment type="catalytic activity">
    <reaction evidence="6 8">
        <text>(sulfur carrier)-H + L-cysteine = (sulfur carrier)-SH + L-alanine</text>
        <dbReference type="Rhea" id="RHEA:43892"/>
        <dbReference type="Rhea" id="RHEA-COMP:14737"/>
        <dbReference type="Rhea" id="RHEA-COMP:14739"/>
        <dbReference type="ChEBI" id="CHEBI:29917"/>
        <dbReference type="ChEBI" id="CHEBI:35235"/>
        <dbReference type="ChEBI" id="CHEBI:57972"/>
        <dbReference type="ChEBI" id="CHEBI:64428"/>
        <dbReference type="EC" id="2.8.1.7"/>
    </reaction>
</comment>
<name>A0A1K2HDE8_9LACT</name>
<evidence type="ECO:0000256" key="3">
    <source>
        <dbReference type="ARBA" id="ARBA00012239"/>
    </source>
</evidence>
<dbReference type="InterPro" id="IPR015422">
    <property type="entry name" value="PyrdxlP-dep_Trfase_small"/>
</dbReference>